<reference evidence="2" key="1">
    <citation type="journal article" date="2019" name="Int. J. Syst. Evol. Microbiol.">
        <title>The Global Catalogue of Microorganisms (GCM) 10K type strain sequencing project: providing services to taxonomists for standard genome sequencing and annotation.</title>
        <authorList>
            <consortium name="The Broad Institute Genomics Platform"/>
            <consortium name="The Broad Institute Genome Sequencing Center for Infectious Disease"/>
            <person name="Wu L."/>
            <person name="Ma J."/>
        </authorList>
    </citation>
    <scope>NUCLEOTIDE SEQUENCE [LARGE SCALE GENOMIC DNA]</scope>
    <source>
        <strain evidence="2">JCM 17666</strain>
    </source>
</reference>
<name>A0ABP8GIR8_9BURK</name>
<sequence length="44" mass="4751">MIRPGIGERQAAIAAWFSESLEQTAVGDLCADAPRGLFTRFVKA</sequence>
<dbReference type="EMBL" id="BAABFO010000002">
    <property type="protein sequence ID" value="GAA4325174.1"/>
    <property type="molecule type" value="Genomic_DNA"/>
</dbReference>
<dbReference type="RefSeq" id="WP_345246418.1">
    <property type="nucleotide sequence ID" value="NZ_BAABFO010000002.1"/>
</dbReference>
<gene>
    <name evidence="1" type="ORF">GCM10023144_07310</name>
</gene>
<accession>A0ABP8GIR8</accession>
<organism evidence="1 2">
    <name type="scientific">Pigmentiphaga soli</name>
    <dbReference type="NCBI Taxonomy" id="1007095"/>
    <lineage>
        <taxon>Bacteria</taxon>
        <taxon>Pseudomonadati</taxon>
        <taxon>Pseudomonadota</taxon>
        <taxon>Betaproteobacteria</taxon>
        <taxon>Burkholderiales</taxon>
        <taxon>Alcaligenaceae</taxon>
        <taxon>Pigmentiphaga</taxon>
    </lineage>
</organism>
<dbReference type="Proteomes" id="UP001501671">
    <property type="component" value="Unassembled WGS sequence"/>
</dbReference>
<evidence type="ECO:0000313" key="1">
    <source>
        <dbReference type="EMBL" id="GAA4325174.1"/>
    </source>
</evidence>
<evidence type="ECO:0000313" key="2">
    <source>
        <dbReference type="Proteomes" id="UP001501671"/>
    </source>
</evidence>
<proteinExistence type="predicted"/>
<comment type="caution">
    <text evidence="1">The sequence shown here is derived from an EMBL/GenBank/DDBJ whole genome shotgun (WGS) entry which is preliminary data.</text>
</comment>
<keyword evidence="2" id="KW-1185">Reference proteome</keyword>
<protein>
    <submittedName>
        <fullName evidence="1">Uncharacterized protein</fullName>
    </submittedName>
</protein>